<evidence type="ECO:0000313" key="20">
    <source>
        <dbReference type="Proteomes" id="UP000244905"/>
    </source>
</evidence>
<evidence type="ECO:0000256" key="17">
    <source>
        <dbReference type="PIRNR" id="PIRNR009437"/>
    </source>
</evidence>
<keyword evidence="14 16" id="KW-0472">Membrane</keyword>
<evidence type="ECO:0000256" key="2">
    <source>
        <dbReference type="ARBA" id="ARBA00022475"/>
    </source>
</evidence>
<comment type="caution">
    <text evidence="16">Lacks conserved residue(s) required for the propagation of feature annotation.</text>
</comment>
<dbReference type="Pfam" id="PF04205">
    <property type="entry name" value="FMN_bind"/>
    <property type="match status" value="1"/>
</dbReference>
<keyword evidence="13 16" id="KW-0830">Ubiquinone</keyword>
<proteinExistence type="inferred from homology"/>
<evidence type="ECO:0000256" key="10">
    <source>
        <dbReference type="ARBA" id="ARBA00023027"/>
    </source>
</evidence>
<keyword evidence="7 16" id="KW-0812">Transmembrane</keyword>
<keyword evidence="9 16" id="KW-1133">Transmembrane helix</keyword>
<keyword evidence="4 16" id="KW-0597">Phosphoprotein</keyword>
<keyword evidence="5 16" id="KW-0285">Flavoprotein</keyword>
<evidence type="ECO:0000256" key="15">
    <source>
        <dbReference type="ARBA" id="ARBA00023201"/>
    </source>
</evidence>
<dbReference type="EC" id="7.2.1.1" evidence="16 17"/>
<protein>
    <recommendedName>
        <fullName evidence="16 17">Na(+)-translocating NADH-quinone reductase subunit C</fullName>
        <shortName evidence="16 17">Na(+)-NQR subunit C</shortName>
        <shortName evidence="16 17">Na(+)-translocating NQR subunit C</shortName>
        <ecNumber evidence="16 17">7.2.1.1</ecNumber>
    </recommendedName>
    <alternativeName>
        <fullName evidence="16 17">NQR complex subunit C</fullName>
    </alternativeName>
    <alternativeName>
        <fullName evidence="16 17">NQR-1 subunit C</fullName>
    </alternativeName>
</protein>
<dbReference type="InterPro" id="IPR007329">
    <property type="entry name" value="FMN-bd"/>
</dbReference>
<organism evidence="19 20">
    <name type="scientific">Duncaniella muris</name>
    <dbReference type="NCBI Taxonomy" id="2094150"/>
    <lineage>
        <taxon>Bacteria</taxon>
        <taxon>Pseudomonadati</taxon>
        <taxon>Bacteroidota</taxon>
        <taxon>Bacteroidia</taxon>
        <taxon>Bacteroidales</taxon>
        <taxon>Muribaculaceae</taxon>
        <taxon>Duncaniella</taxon>
    </lineage>
</organism>
<keyword evidence="6 16" id="KW-0288">FMN</keyword>
<dbReference type="PANTHER" id="PTHR37838">
    <property type="entry name" value="NA(+)-TRANSLOCATING NADH-QUINONE REDUCTASE SUBUNIT C"/>
    <property type="match status" value="1"/>
</dbReference>
<keyword evidence="10 16" id="KW-0520">NAD</keyword>
<dbReference type="Proteomes" id="UP000244905">
    <property type="component" value="Unassembled WGS sequence"/>
</dbReference>
<keyword evidence="3" id="KW-0997">Cell inner membrane</keyword>
<keyword evidence="1 16" id="KW-0813">Transport</keyword>
<comment type="function">
    <text evidence="16">NQR complex catalyzes the reduction of ubiquinone-1 to ubiquinol by two successive reactions, coupled with the transport of Na(+) ions from the cytoplasm to the periplasm. NqrA to NqrE are probably involved in the second step, the conversion of ubisemiquinone to ubiquinol.</text>
</comment>
<gene>
    <name evidence="16 19" type="primary">nqrC</name>
    <name evidence="19" type="ORF">C5O23_09605</name>
</gene>
<dbReference type="AlphaFoldDB" id="A0A2V1ILN4"/>
<evidence type="ECO:0000256" key="3">
    <source>
        <dbReference type="ARBA" id="ARBA00022519"/>
    </source>
</evidence>
<dbReference type="GO" id="GO:0005886">
    <property type="term" value="C:plasma membrane"/>
    <property type="evidence" value="ECO:0007669"/>
    <property type="project" value="UniProtKB-SubCell"/>
</dbReference>
<comment type="subunit">
    <text evidence="16 17">Composed of six subunits; NqrA, NqrB, NqrC, NqrD, NqrE and NqrF.</text>
</comment>
<comment type="cofactor">
    <cofactor evidence="16 17">
        <name>FMN</name>
        <dbReference type="ChEBI" id="CHEBI:58210"/>
    </cofactor>
</comment>
<keyword evidence="8 16" id="KW-1278">Translocase</keyword>
<dbReference type="NCBIfam" id="TIGR01938">
    <property type="entry name" value="nqrC"/>
    <property type="match status" value="1"/>
</dbReference>
<evidence type="ECO:0000256" key="4">
    <source>
        <dbReference type="ARBA" id="ARBA00022553"/>
    </source>
</evidence>
<comment type="subcellular location">
    <subcellularLocation>
        <location evidence="16">Cell membrane</location>
        <topology evidence="16">Single-pass membrane protein</topology>
    </subcellularLocation>
</comment>
<dbReference type="EMBL" id="PUEC01000021">
    <property type="protein sequence ID" value="PWB01441.1"/>
    <property type="molecule type" value="Genomic_DNA"/>
</dbReference>
<sequence length="238" mass="25897">MNKQSNTYTIIYIIVLVIVVGTALAATALALRPRQQENVNADKMAQILAAAMITPEKDRIVADFDRYITSQFVVNERGETLDNVKAFDVDVATQAKLAPDRRELPVYVCTVSEGVQKYILPVYGAGLWGPIWGYVAFDSDGSTIYGAYFAHQGETPGLGAEIEKPAFSSQFAGKQVFKDGRFRPIAVVKAGQAPLDGEDYVDGISGGTITSKGVGSMLDNCLTPYKKFLQNLSQQTVR</sequence>
<comment type="similarity">
    <text evidence="16 17">Belongs to the NqrC family.</text>
</comment>
<evidence type="ECO:0000256" key="7">
    <source>
        <dbReference type="ARBA" id="ARBA00022692"/>
    </source>
</evidence>
<evidence type="ECO:0000256" key="16">
    <source>
        <dbReference type="HAMAP-Rule" id="MF_00427"/>
    </source>
</evidence>
<comment type="catalytic activity">
    <reaction evidence="16 17">
        <text>a ubiquinone + n Na(+)(in) + NADH + H(+) = a ubiquinol + n Na(+)(out) + NAD(+)</text>
        <dbReference type="Rhea" id="RHEA:47748"/>
        <dbReference type="Rhea" id="RHEA-COMP:9565"/>
        <dbReference type="Rhea" id="RHEA-COMP:9566"/>
        <dbReference type="ChEBI" id="CHEBI:15378"/>
        <dbReference type="ChEBI" id="CHEBI:16389"/>
        <dbReference type="ChEBI" id="CHEBI:17976"/>
        <dbReference type="ChEBI" id="CHEBI:29101"/>
        <dbReference type="ChEBI" id="CHEBI:57540"/>
        <dbReference type="ChEBI" id="CHEBI:57945"/>
        <dbReference type="EC" id="7.2.1.1"/>
    </reaction>
</comment>
<dbReference type="GeneID" id="82526594"/>
<name>A0A2V1ILN4_9BACT</name>
<accession>A0A2V1ILN4</accession>
<keyword evidence="15 16" id="KW-0739">Sodium transport</keyword>
<evidence type="ECO:0000256" key="5">
    <source>
        <dbReference type="ARBA" id="ARBA00022630"/>
    </source>
</evidence>
<feature type="modified residue" description="FMN phosphoryl threonine" evidence="16">
    <location>
        <position position="208"/>
    </location>
</feature>
<evidence type="ECO:0000256" key="13">
    <source>
        <dbReference type="ARBA" id="ARBA00023075"/>
    </source>
</evidence>
<dbReference type="PANTHER" id="PTHR37838:SF1">
    <property type="entry name" value="NA(+)-TRANSLOCATING NADH-QUINONE REDUCTASE SUBUNIT C"/>
    <property type="match status" value="1"/>
</dbReference>
<dbReference type="GO" id="GO:0016655">
    <property type="term" value="F:oxidoreductase activity, acting on NAD(P)H, quinone or similar compound as acceptor"/>
    <property type="evidence" value="ECO:0007669"/>
    <property type="project" value="UniProtKB-UniRule"/>
</dbReference>
<dbReference type="InterPro" id="IPR010204">
    <property type="entry name" value="NqrC"/>
</dbReference>
<evidence type="ECO:0000256" key="9">
    <source>
        <dbReference type="ARBA" id="ARBA00022989"/>
    </source>
</evidence>
<reference evidence="20" key="1">
    <citation type="submission" date="2018-02" db="EMBL/GenBank/DDBJ databases">
        <authorList>
            <person name="Clavel T."/>
            <person name="Strowig T."/>
        </authorList>
    </citation>
    <scope>NUCLEOTIDE SEQUENCE [LARGE SCALE GENOMIC DNA]</scope>
    <source>
        <strain evidence="20">DSM 103720</strain>
    </source>
</reference>
<dbReference type="HAMAP" id="MF_00427">
    <property type="entry name" value="NqrC"/>
    <property type="match status" value="1"/>
</dbReference>
<dbReference type="PIRSF" id="PIRSF009437">
    <property type="entry name" value="NQR-1_subunit_C"/>
    <property type="match status" value="1"/>
</dbReference>
<evidence type="ECO:0000313" key="19">
    <source>
        <dbReference type="EMBL" id="PWB01441.1"/>
    </source>
</evidence>
<evidence type="ECO:0000259" key="18">
    <source>
        <dbReference type="SMART" id="SM00900"/>
    </source>
</evidence>
<evidence type="ECO:0000256" key="8">
    <source>
        <dbReference type="ARBA" id="ARBA00022967"/>
    </source>
</evidence>
<dbReference type="GO" id="GO:0006814">
    <property type="term" value="P:sodium ion transport"/>
    <property type="evidence" value="ECO:0007669"/>
    <property type="project" value="UniProtKB-UniRule"/>
</dbReference>
<evidence type="ECO:0000256" key="12">
    <source>
        <dbReference type="ARBA" id="ARBA00023065"/>
    </source>
</evidence>
<keyword evidence="12 16" id="KW-0406">Ion transport</keyword>
<dbReference type="SMART" id="SM00900">
    <property type="entry name" value="FMN_bind"/>
    <property type="match status" value="1"/>
</dbReference>
<feature type="domain" description="FMN-binding" evidence="18">
    <location>
        <begin position="126"/>
        <end position="225"/>
    </location>
</feature>
<evidence type="ECO:0000256" key="6">
    <source>
        <dbReference type="ARBA" id="ARBA00022643"/>
    </source>
</evidence>
<evidence type="ECO:0000256" key="11">
    <source>
        <dbReference type="ARBA" id="ARBA00023053"/>
    </source>
</evidence>
<dbReference type="GO" id="GO:0010181">
    <property type="term" value="F:FMN binding"/>
    <property type="evidence" value="ECO:0007669"/>
    <property type="project" value="UniProtKB-UniRule"/>
</dbReference>
<comment type="caution">
    <text evidence="19">The sequence shown here is derived from an EMBL/GenBank/DDBJ whole genome shotgun (WGS) entry which is preliminary data.</text>
</comment>
<evidence type="ECO:0000256" key="14">
    <source>
        <dbReference type="ARBA" id="ARBA00023136"/>
    </source>
</evidence>
<feature type="transmembrane region" description="Helical" evidence="16">
    <location>
        <begin position="7"/>
        <end position="31"/>
    </location>
</feature>
<evidence type="ECO:0000256" key="1">
    <source>
        <dbReference type="ARBA" id="ARBA00022448"/>
    </source>
</evidence>
<keyword evidence="20" id="KW-1185">Reference proteome</keyword>
<dbReference type="RefSeq" id="WP_107032731.1">
    <property type="nucleotide sequence ID" value="NZ_CAJSYL010000012.1"/>
</dbReference>
<keyword evidence="11 16" id="KW-0915">Sodium</keyword>
<keyword evidence="2 16" id="KW-1003">Cell membrane</keyword>